<evidence type="ECO:0000259" key="8">
    <source>
        <dbReference type="PROSITE" id="PS50112"/>
    </source>
</evidence>
<dbReference type="InterPro" id="IPR022641">
    <property type="entry name" value="CheR_N"/>
</dbReference>
<dbReference type="InterPro" id="IPR013767">
    <property type="entry name" value="PAS_fold"/>
</dbReference>
<organism evidence="10 11">
    <name type="scientific">Acidiferrimicrobium australe</name>
    <dbReference type="NCBI Taxonomy" id="2664430"/>
    <lineage>
        <taxon>Bacteria</taxon>
        <taxon>Bacillati</taxon>
        <taxon>Actinomycetota</taxon>
        <taxon>Acidimicrobiia</taxon>
        <taxon>Acidimicrobiales</taxon>
        <taxon>Acidimicrobiaceae</taxon>
        <taxon>Acidiferrimicrobium</taxon>
    </lineage>
</organism>
<dbReference type="PROSITE" id="PS50112">
    <property type="entry name" value="PAS"/>
    <property type="match status" value="1"/>
</dbReference>
<dbReference type="PROSITE" id="PS50123">
    <property type="entry name" value="CHER"/>
    <property type="match status" value="1"/>
</dbReference>
<dbReference type="InterPro" id="IPR035965">
    <property type="entry name" value="PAS-like_dom_sf"/>
</dbReference>
<feature type="region of interest" description="Disordered" evidence="7">
    <location>
        <begin position="269"/>
        <end position="295"/>
    </location>
</feature>
<evidence type="ECO:0000256" key="4">
    <source>
        <dbReference type="ARBA" id="ARBA00022679"/>
    </source>
</evidence>
<dbReference type="SUPFAM" id="SSF53335">
    <property type="entry name" value="S-adenosyl-L-methionine-dependent methyltransferases"/>
    <property type="match status" value="1"/>
</dbReference>
<dbReference type="InterPro" id="IPR000014">
    <property type="entry name" value="PAS"/>
</dbReference>
<dbReference type="PANTHER" id="PTHR24422:SF10">
    <property type="entry name" value="CHEMOTAXIS PROTEIN METHYLTRANSFERASE 2"/>
    <property type="match status" value="1"/>
</dbReference>
<proteinExistence type="predicted"/>
<dbReference type="SUPFAM" id="SSF55785">
    <property type="entry name" value="PYP-like sensor domain (PAS domain)"/>
    <property type="match status" value="2"/>
</dbReference>
<evidence type="ECO:0000256" key="1">
    <source>
        <dbReference type="ARBA" id="ARBA00001541"/>
    </source>
</evidence>
<dbReference type="InterPro" id="IPR000780">
    <property type="entry name" value="CheR_MeTrfase"/>
</dbReference>
<comment type="catalytic activity">
    <reaction evidence="1">
        <text>L-glutamyl-[protein] + S-adenosyl-L-methionine = [protein]-L-glutamate 5-O-methyl ester + S-adenosyl-L-homocysteine</text>
        <dbReference type="Rhea" id="RHEA:24452"/>
        <dbReference type="Rhea" id="RHEA-COMP:10208"/>
        <dbReference type="Rhea" id="RHEA-COMP:10311"/>
        <dbReference type="ChEBI" id="CHEBI:29973"/>
        <dbReference type="ChEBI" id="CHEBI:57856"/>
        <dbReference type="ChEBI" id="CHEBI:59789"/>
        <dbReference type="ChEBI" id="CHEBI:82795"/>
        <dbReference type="EC" id="2.1.1.80"/>
    </reaction>
</comment>
<dbReference type="SMART" id="SM00138">
    <property type="entry name" value="MeTrc"/>
    <property type="match status" value="1"/>
</dbReference>
<evidence type="ECO:0000256" key="3">
    <source>
        <dbReference type="ARBA" id="ARBA00022603"/>
    </source>
</evidence>
<dbReference type="PANTHER" id="PTHR24422">
    <property type="entry name" value="CHEMOTAXIS PROTEIN METHYLTRANSFERASE"/>
    <property type="match status" value="1"/>
</dbReference>
<dbReference type="InterPro" id="IPR050903">
    <property type="entry name" value="Bact_Chemotaxis_MeTrfase"/>
</dbReference>
<feature type="coiled-coil region" evidence="6">
    <location>
        <begin position="412"/>
        <end position="492"/>
    </location>
</feature>
<evidence type="ECO:0000313" key="10">
    <source>
        <dbReference type="EMBL" id="MST33210.1"/>
    </source>
</evidence>
<dbReference type="InterPro" id="IPR029063">
    <property type="entry name" value="SAM-dependent_MTases_sf"/>
</dbReference>
<dbReference type="EMBL" id="WJHE01000524">
    <property type="protein sequence ID" value="MST33210.1"/>
    <property type="molecule type" value="Genomic_DNA"/>
</dbReference>
<dbReference type="Gene3D" id="1.10.155.10">
    <property type="entry name" value="Chemotaxis receptor methyltransferase CheR, N-terminal domain"/>
    <property type="match status" value="1"/>
</dbReference>
<dbReference type="Gene3D" id="1.20.1480.30">
    <property type="entry name" value="Designed four-helix bundle protein"/>
    <property type="match status" value="1"/>
</dbReference>
<dbReference type="Gene3D" id="3.40.50.150">
    <property type="entry name" value="Vaccinia Virus protein VP39"/>
    <property type="match status" value="1"/>
</dbReference>
<keyword evidence="6" id="KW-0175">Coiled coil</keyword>
<keyword evidence="4" id="KW-0808">Transferase</keyword>
<dbReference type="InterPro" id="IPR022642">
    <property type="entry name" value="CheR_C"/>
</dbReference>
<evidence type="ECO:0000256" key="2">
    <source>
        <dbReference type="ARBA" id="ARBA00012534"/>
    </source>
</evidence>
<accession>A0ABW9QTN2</accession>
<gene>
    <name evidence="10" type="ORF">GHK86_10820</name>
</gene>
<dbReference type="Gene3D" id="3.30.450.20">
    <property type="entry name" value="PAS domain"/>
    <property type="match status" value="2"/>
</dbReference>
<comment type="caution">
    <text evidence="10">The sequence shown here is derived from an EMBL/GenBank/DDBJ whole genome shotgun (WGS) entry which is preliminary data.</text>
</comment>
<dbReference type="SUPFAM" id="SSF47757">
    <property type="entry name" value="Chemotaxis receptor methyltransferase CheR, N-terminal domain"/>
    <property type="match status" value="1"/>
</dbReference>
<feature type="compositionally biased region" description="Basic and acidic residues" evidence="7">
    <location>
        <begin position="269"/>
        <end position="280"/>
    </location>
</feature>
<dbReference type="Pfam" id="PF00989">
    <property type="entry name" value="PAS"/>
    <property type="match status" value="2"/>
</dbReference>
<dbReference type="Pfam" id="PF03705">
    <property type="entry name" value="CheR_N"/>
    <property type="match status" value="1"/>
</dbReference>
<dbReference type="InterPro" id="IPR036804">
    <property type="entry name" value="CheR_N_sf"/>
</dbReference>
<dbReference type="Pfam" id="PF01739">
    <property type="entry name" value="CheR"/>
    <property type="match status" value="1"/>
</dbReference>
<evidence type="ECO:0000256" key="7">
    <source>
        <dbReference type="SAM" id="MobiDB-lite"/>
    </source>
</evidence>
<sequence>MNAQDGEGDLDALLTYLRDVRGFDFTGYKRPSLSRRITKRMHTVDADDYQRYLSVLEANPGEFVELFNTILINVTGFLRDREAWDYLAGSVIPAIVAAKGPSDVIRVWSAGCASGEEAYSLAVLLADAIGEQRFSQHVKLYATDVDEEALARARHARYPHADLVGAFGEERAARYFDSDGTTSVFRQDLRHALIFGRHDVIQDPPISRVDLLVCRNTLMYFTADAQRRALSAFHYGLSPRGYLFLGKSEALVTRTNLFEAVDLHQHVFRKDSSADPERPAHPTGSLAHPQPAARDTGNRFTDAAVELSPIAQLVVDRSGHLVVANRHARDLFGIGAGDIGRPLRDLEISYRPVDLRSPLEQALRDRRPVPITDVEWDPPAGRKQYLDVHLLPLGETPPLLGVAITFTEVGRYRLLREELERSQGELEAAYEELQSVVEELETTNEELQSTNEELETTNEEIHSTNEELETMNEELQSTNEELETINNELRVRTSQLDDVNQFLQSILGSLHSGVVVLDRELHVREWSRQAEELWGLRPEEVEGRHFLNLDIGLPVDRLRAAIRGVLTASSEREQVVLAAVNRRGRSIECSVSVSPLTAGGDAGDPPAGVIILMDPVPG</sequence>
<feature type="domain" description="PAS" evidence="8">
    <location>
        <begin position="499"/>
        <end position="547"/>
    </location>
</feature>
<dbReference type="CDD" id="cd02440">
    <property type="entry name" value="AdoMet_MTases"/>
    <property type="match status" value="1"/>
</dbReference>
<dbReference type="Proteomes" id="UP000437736">
    <property type="component" value="Unassembled WGS sequence"/>
</dbReference>
<keyword evidence="11" id="KW-1185">Reference proteome</keyword>
<reference evidence="10 11" key="1">
    <citation type="submission" date="2019-11" db="EMBL/GenBank/DDBJ databases">
        <title>Acidiferrimicrobium australis gen. nov., sp. nov., an acidophilic and obligately heterotrophic, member of the Actinobacteria that catalyses dissimilatory oxido- reduction of iron isolated from metal-rich acidic water in Chile.</title>
        <authorList>
            <person name="Gonzalez D."/>
            <person name="Huber K."/>
            <person name="Hedrich S."/>
            <person name="Rojas-Villalobos C."/>
            <person name="Quatrini R."/>
            <person name="Dinamarca M.A."/>
            <person name="Schwarz A."/>
            <person name="Canales C."/>
            <person name="Nancucheo I."/>
        </authorList>
    </citation>
    <scope>NUCLEOTIDE SEQUENCE [LARGE SCALE GENOMIC DNA]</scope>
    <source>
        <strain evidence="10 11">USS-CCA1</strain>
    </source>
</reference>
<dbReference type="NCBIfam" id="TIGR00229">
    <property type="entry name" value="sensory_box"/>
    <property type="match status" value="1"/>
</dbReference>
<feature type="domain" description="CheR-type methyltransferase" evidence="9">
    <location>
        <begin position="1"/>
        <end position="271"/>
    </location>
</feature>
<dbReference type="PRINTS" id="PR00996">
    <property type="entry name" value="CHERMTFRASE"/>
</dbReference>
<protein>
    <recommendedName>
        <fullName evidence="2">protein-glutamate O-methyltransferase</fullName>
        <ecNumber evidence="2">2.1.1.80</ecNumber>
    </recommendedName>
</protein>
<dbReference type="CDD" id="cd00130">
    <property type="entry name" value="PAS"/>
    <property type="match status" value="2"/>
</dbReference>
<evidence type="ECO:0000256" key="5">
    <source>
        <dbReference type="ARBA" id="ARBA00022691"/>
    </source>
</evidence>
<dbReference type="SMART" id="SM00091">
    <property type="entry name" value="PAS"/>
    <property type="match status" value="2"/>
</dbReference>
<keyword evidence="5" id="KW-0949">S-adenosyl-L-methionine</keyword>
<evidence type="ECO:0000259" key="9">
    <source>
        <dbReference type="PROSITE" id="PS50123"/>
    </source>
</evidence>
<evidence type="ECO:0000313" key="11">
    <source>
        <dbReference type="Proteomes" id="UP000437736"/>
    </source>
</evidence>
<evidence type="ECO:0000256" key="6">
    <source>
        <dbReference type="SAM" id="Coils"/>
    </source>
</evidence>
<dbReference type="EC" id="2.1.1.80" evidence="2"/>
<keyword evidence="3" id="KW-0489">Methyltransferase</keyword>
<name>A0ABW9QTN2_9ACTN</name>